<dbReference type="NCBIfam" id="NF010147">
    <property type="entry name" value="PRK13623.1"/>
    <property type="match status" value="1"/>
</dbReference>
<protein>
    <recommendedName>
        <fullName evidence="1">Core domain-containing protein</fullName>
    </recommendedName>
</protein>
<evidence type="ECO:0000259" key="1">
    <source>
        <dbReference type="Pfam" id="PF01521"/>
    </source>
</evidence>
<evidence type="ECO:0000313" key="2">
    <source>
        <dbReference type="EMBL" id="KKN44110.1"/>
    </source>
</evidence>
<accession>A0A0F9QJ26</accession>
<feature type="domain" description="Core" evidence="1">
    <location>
        <begin position="2"/>
        <end position="105"/>
    </location>
</feature>
<dbReference type="InterPro" id="IPR016092">
    <property type="entry name" value="ATAP"/>
</dbReference>
<dbReference type="GO" id="GO:0051539">
    <property type="term" value="F:4 iron, 4 sulfur cluster binding"/>
    <property type="evidence" value="ECO:0007669"/>
    <property type="project" value="TreeGrafter"/>
</dbReference>
<gene>
    <name evidence="2" type="ORF">LCGC14_0696370</name>
</gene>
<sequence length="109" mass="12031">MLEMTEVAAERIKELIEQADDNYIGLRVFVQGGGCNGFKYGFKFEKEDNINPDQDMQQDVKGVNVIMDAISMSYLSGSSIEYTTEFGDQFSLKNPNSTGTCGCGESFSV</sequence>
<dbReference type="NCBIfam" id="TIGR00049">
    <property type="entry name" value="iron-sulfur cluster assembly accessory protein"/>
    <property type="match status" value="1"/>
</dbReference>
<proteinExistence type="predicted"/>
<dbReference type="Gene3D" id="2.60.300.12">
    <property type="entry name" value="HesB-like domain"/>
    <property type="match status" value="1"/>
</dbReference>
<comment type="caution">
    <text evidence="2">The sequence shown here is derived from an EMBL/GenBank/DDBJ whole genome shotgun (WGS) entry which is preliminary data.</text>
</comment>
<dbReference type="SUPFAM" id="SSF89360">
    <property type="entry name" value="HesB-like domain"/>
    <property type="match status" value="1"/>
</dbReference>
<dbReference type="InterPro" id="IPR000361">
    <property type="entry name" value="ATAP_core_dom"/>
</dbReference>
<dbReference type="EMBL" id="LAZR01001469">
    <property type="protein sequence ID" value="KKN44110.1"/>
    <property type="molecule type" value="Genomic_DNA"/>
</dbReference>
<dbReference type="GO" id="GO:0051537">
    <property type="term" value="F:2 iron, 2 sulfur cluster binding"/>
    <property type="evidence" value="ECO:0007669"/>
    <property type="project" value="TreeGrafter"/>
</dbReference>
<dbReference type="PANTHER" id="PTHR43011:SF1">
    <property type="entry name" value="IRON-SULFUR CLUSTER ASSEMBLY 2 HOMOLOG, MITOCHONDRIAL"/>
    <property type="match status" value="1"/>
</dbReference>
<dbReference type="GO" id="GO:0005506">
    <property type="term" value="F:iron ion binding"/>
    <property type="evidence" value="ECO:0007669"/>
    <property type="project" value="TreeGrafter"/>
</dbReference>
<organism evidence="2">
    <name type="scientific">marine sediment metagenome</name>
    <dbReference type="NCBI Taxonomy" id="412755"/>
    <lineage>
        <taxon>unclassified sequences</taxon>
        <taxon>metagenomes</taxon>
        <taxon>ecological metagenomes</taxon>
    </lineage>
</organism>
<dbReference type="InterPro" id="IPR017870">
    <property type="entry name" value="FeS_cluster_insertion_CS"/>
</dbReference>
<dbReference type="AlphaFoldDB" id="A0A0F9QJ26"/>
<dbReference type="GO" id="GO:0016226">
    <property type="term" value="P:iron-sulfur cluster assembly"/>
    <property type="evidence" value="ECO:0007669"/>
    <property type="project" value="InterPro"/>
</dbReference>
<name>A0A0F9QJ26_9ZZZZ</name>
<dbReference type="Pfam" id="PF01521">
    <property type="entry name" value="Fe-S_biosyn"/>
    <property type="match status" value="1"/>
</dbReference>
<dbReference type="PANTHER" id="PTHR43011">
    <property type="entry name" value="IRON-SULFUR CLUSTER ASSEMBLY 2 HOMOLOG, MITOCHONDRIAL"/>
    <property type="match status" value="1"/>
</dbReference>
<reference evidence="2" key="1">
    <citation type="journal article" date="2015" name="Nature">
        <title>Complex archaea that bridge the gap between prokaryotes and eukaryotes.</title>
        <authorList>
            <person name="Spang A."/>
            <person name="Saw J.H."/>
            <person name="Jorgensen S.L."/>
            <person name="Zaremba-Niedzwiedzka K."/>
            <person name="Martijn J."/>
            <person name="Lind A.E."/>
            <person name="van Eijk R."/>
            <person name="Schleper C."/>
            <person name="Guy L."/>
            <person name="Ettema T.J."/>
        </authorList>
    </citation>
    <scope>NUCLEOTIDE SEQUENCE</scope>
</reference>
<dbReference type="PROSITE" id="PS01152">
    <property type="entry name" value="HESB"/>
    <property type="match status" value="1"/>
</dbReference>
<dbReference type="InterPro" id="IPR035903">
    <property type="entry name" value="HesB-like_dom_sf"/>
</dbReference>